<evidence type="ECO:0000256" key="2">
    <source>
        <dbReference type="ARBA" id="ARBA00022475"/>
    </source>
</evidence>
<reference evidence="11 12" key="1">
    <citation type="submission" date="2018-08" db="EMBL/GenBank/DDBJ databases">
        <title>Jishengella sp. nov., isolated from a root of Azadirachta indica A. Juss. var. siamensis Valenton.</title>
        <authorList>
            <person name="Kuncharoen N."/>
            <person name="Tanasupawat S."/>
            <person name="Kudo T."/>
            <person name="Ohkuma M."/>
        </authorList>
    </citation>
    <scope>NUCLEOTIDE SEQUENCE [LARGE SCALE GENOMIC DNA]</scope>
    <source>
        <strain evidence="11 12">AZ1-13</strain>
    </source>
</reference>
<dbReference type="PANTHER" id="PTHR24421:SF37">
    <property type="entry name" value="SENSOR HISTIDINE KINASE NARS"/>
    <property type="match status" value="1"/>
</dbReference>
<keyword evidence="5 11" id="KW-0418">Kinase</keyword>
<comment type="subcellular location">
    <subcellularLocation>
        <location evidence="1">Cell membrane</location>
        <topology evidence="1">Multi-pass membrane protein</topology>
    </subcellularLocation>
</comment>
<feature type="transmembrane region" description="Helical" evidence="9">
    <location>
        <begin position="40"/>
        <end position="58"/>
    </location>
</feature>
<dbReference type="InterPro" id="IPR050482">
    <property type="entry name" value="Sensor_HK_TwoCompSys"/>
</dbReference>
<evidence type="ECO:0000256" key="7">
    <source>
        <dbReference type="ARBA" id="ARBA00023012"/>
    </source>
</evidence>
<comment type="caution">
    <text evidence="11">The sequence shown here is derived from an EMBL/GenBank/DDBJ whole genome shotgun (WGS) entry which is preliminary data.</text>
</comment>
<feature type="transmembrane region" description="Helical" evidence="9">
    <location>
        <begin position="111"/>
        <end position="129"/>
    </location>
</feature>
<dbReference type="AlphaFoldDB" id="A0A418MYE4"/>
<keyword evidence="12" id="KW-1185">Reference proteome</keyword>
<sequence>MNRFVAYVALCRALLLGRLALTVAAVGVGIQLVDDTWRAVGTLVTIAVLTAMQVTVLSRWPAVIRWRLGFLAVDAAIMVGVLVLSAGGVAFFCYAAGFAALTGALLGTRALPLWIVDAGLGLAVATRLLRTDGTAESVAAPFVLAFPMINIVCGYGAAVVTAALARYLDATVAAVAGAHHSAAASERARLARELHDSVAKTLRGVSFAAVALPAMLRRHPHLAEELASTVSAGADTAIREARDLLSGLRRDALDRPFPDYLRQVCRNWSTQNGVPVRLDVTAVEPAPAVRYELARIVDEALENVVRHTDATLVRVGLHEQEGHAVLTIQDDGAGFTLPGELTALSSAGSFGIIGMTERAQAVGGTLWLDARPGSGTTVTARVPLSAAPVHSASGG</sequence>
<proteinExistence type="predicted"/>
<dbReference type="GO" id="GO:0000155">
    <property type="term" value="F:phosphorelay sensor kinase activity"/>
    <property type="evidence" value="ECO:0007669"/>
    <property type="project" value="InterPro"/>
</dbReference>
<name>A0A418MYE4_9ACTN</name>
<feature type="transmembrane region" description="Helical" evidence="9">
    <location>
        <begin position="141"/>
        <end position="165"/>
    </location>
</feature>
<dbReference type="GO" id="GO:0005886">
    <property type="term" value="C:plasma membrane"/>
    <property type="evidence" value="ECO:0007669"/>
    <property type="project" value="UniProtKB-SubCell"/>
</dbReference>
<dbReference type="InterPro" id="IPR003594">
    <property type="entry name" value="HATPase_dom"/>
</dbReference>
<evidence type="ECO:0000313" key="12">
    <source>
        <dbReference type="Proteomes" id="UP000283832"/>
    </source>
</evidence>
<feature type="transmembrane region" description="Helical" evidence="9">
    <location>
        <begin position="70"/>
        <end position="99"/>
    </location>
</feature>
<evidence type="ECO:0000256" key="9">
    <source>
        <dbReference type="SAM" id="Phobius"/>
    </source>
</evidence>
<evidence type="ECO:0000259" key="10">
    <source>
        <dbReference type="SMART" id="SM00387"/>
    </source>
</evidence>
<accession>A0A418MYE4</accession>
<feature type="domain" description="Histidine kinase/HSP90-like ATPase" evidence="10">
    <location>
        <begin position="288"/>
        <end position="386"/>
    </location>
</feature>
<dbReference type="Gene3D" id="3.30.565.10">
    <property type="entry name" value="Histidine kinase-like ATPase, C-terminal domain"/>
    <property type="match status" value="1"/>
</dbReference>
<dbReference type="PANTHER" id="PTHR24421">
    <property type="entry name" value="NITRATE/NITRITE SENSOR PROTEIN NARX-RELATED"/>
    <property type="match status" value="1"/>
</dbReference>
<keyword evidence="8 9" id="KW-0472">Membrane</keyword>
<dbReference type="EMBL" id="QXEC01000003">
    <property type="protein sequence ID" value="RIV40198.1"/>
    <property type="molecule type" value="Genomic_DNA"/>
</dbReference>
<dbReference type="OrthoDB" id="144293at2"/>
<dbReference type="Gene3D" id="1.20.5.1930">
    <property type="match status" value="1"/>
</dbReference>
<keyword evidence="3" id="KW-0808">Transferase</keyword>
<evidence type="ECO:0000256" key="4">
    <source>
        <dbReference type="ARBA" id="ARBA00022692"/>
    </source>
</evidence>
<evidence type="ECO:0000256" key="8">
    <source>
        <dbReference type="ARBA" id="ARBA00023136"/>
    </source>
</evidence>
<protein>
    <submittedName>
        <fullName evidence="11">Sensor histidine kinase</fullName>
    </submittedName>
</protein>
<evidence type="ECO:0000313" key="11">
    <source>
        <dbReference type="EMBL" id="RIV40198.1"/>
    </source>
</evidence>
<dbReference type="SMART" id="SM00387">
    <property type="entry name" value="HATPase_c"/>
    <property type="match status" value="1"/>
</dbReference>
<evidence type="ECO:0000256" key="5">
    <source>
        <dbReference type="ARBA" id="ARBA00022777"/>
    </source>
</evidence>
<keyword evidence="2" id="KW-1003">Cell membrane</keyword>
<dbReference type="InterPro" id="IPR011712">
    <property type="entry name" value="Sig_transdc_His_kin_sub3_dim/P"/>
</dbReference>
<keyword evidence="7" id="KW-0902">Two-component regulatory system</keyword>
<dbReference type="SUPFAM" id="SSF55874">
    <property type="entry name" value="ATPase domain of HSP90 chaperone/DNA topoisomerase II/histidine kinase"/>
    <property type="match status" value="1"/>
</dbReference>
<dbReference type="Pfam" id="PF02518">
    <property type="entry name" value="HATPase_c"/>
    <property type="match status" value="1"/>
</dbReference>
<keyword evidence="6 9" id="KW-1133">Transmembrane helix</keyword>
<evidence type="ECO:0000256" key="6">
    <source>
        <dbReference type="ARBA" id="ARBA00022989"/>
    </source>
</evidence>
<dbReference type="Pfam" id="PF07730">
    <property type="entry name" value="HisKA_3"/>
    <property type="match status" value="1"/>
</dbReference>
<gene>
    <name evidence="11" type="ORF">D2L64_04865</name>
</gene>
<dbReference type="InterPro" id="IPR036890">
    <property type="entry name" value="HATPase_C_sf"/>
</dbReference>
<evidence type="ECO:0000256" key="3">
    <source>
        <dbReference type="ARBA" id="ARBA00022679"/>
    </source>
</evidence>
<dbReference type="Proteomes" id="UP000283832">
    <property type="component" value="Unassembled WGS sequence"/>
</dbReference>
<dbReference type="CDD" id="cd16917">
    <property type="entry name" value="HATPase_UhpB-NarQ-NarX-like"/>
    <property type="match status" value="1"/>
</dbReference>
<evidence type="ECO:0000256" key="1">
    <source>
        <dbReference type="ARBA" id="ARBA00004651"/>
    </source>
</evidence>
<keyword evidence="4 9" id="KW-0812">Transmembrane</keyword>
<dbReference type="RefSeq" id="WP_119573492.1">
    <property type="nucleotide sequence ID" value="NZ_QXEC01000003.1"/>
</dbReference>
<organism evidence="11 12">
    <name type="scientific">Micromonospora radicis</name>
    <dbReference type="NCBI Taxonomy" id="1894971"/>
    <lineage>
        <taxon>Bacteria</taxon>
        <taxon>Bacillati</taxon>
        <taxon>Actinomycetota</taxon>
        <taxon>Actinomycetes</taxon>
        <taxon>Micromonosporales</taxon>
        <taxon>Micromonosporaceae</taxon>
        <taxon>Micromonospora</taxon>
    </lineage>
</organism>
<dbReference type="GO" id="GO:0046983">
    <property type="term" value="F:protein dimerization activity"/>
    <property type="evidence" value="ECO:0007669"/>
    <property type="project" value="InterPro"/>
</dbReference>